<feature type="compositionally biased region" description="Pro residues" evidence="1">
    <location>
        <begin position="111"/>
        <end position="121"/>
    </location>
</feature>
<organism evidence="4 5">
    <name type="scientific">[Propionibacterium] namnetense SK182B-JCVI</name>
    <dbReference type="NCBI Taxonomy" id="1051006"/>
    <lineage>
        <taxon>Bacteria</taxon>
        <taxon>Bacillati</taxon>
        <taxon>Actinomycetota</taxon>
        <taxon>Actinomycetes</taxon>
        <taxon>Propionibacteriales</taxon>
        <taxon>Propionibacteriaceae</taxon>
        <taxon>Cutibacterium</taxon>
    </lineage>
</organism>
<feature type="transmembrane region" description="Helical" evidence="2">
    <location>
        <begin position="143"/>
        <end position="163"/>
    </location>
</feature>
<proteinExistence type="predicted"/>
<evidence type="ECO:0000313" key="4">
    <source>
        <dbReference type="EMBL" id="EGR98185.1"/>
    </source>
</evidence>
<evidence type="ECO:0000259" key="3">
    <source>
        <dbReference type="Pfam" id="PF18202"/>
    </source>
</evidence>
<name>F9NS60_9ACTN</name>
<keyword evidence="2" id="KW-0812">Transmembrane</keyword>
<dbReference type="Pfam" id="PF18202">
    <property type="entry name" value="TQ"/>
    <property type="match status" value="1"/>
</dbReference>
<dbReference type="NCBIfam" id="NF033903">
    <property type="entry name" value="VaFE_rpt"/>
    <property type="match status" value="1"/>
</dbReference>
<dbReference type="Gene3D" id="2.60.40.3930">
    <property type="match status" value="1"/>
</dbReference>
<keyword evidence="2" id="KW-0472">Membrane</keyword>
<keyword evidence="2" id="KW-1133">Transmembrane helix</keyword>
<comment type="caution">
    <text evidence="4">The sequence shown here is derived from an EMBL/GenBank/DDBJ whole genome shotgun (WGS) entry which is preliminary data.</text>
</comment>
<dbReference type="InterPro" id="IPR041100">
    <property type="entry name" value="TQ"/>
</dbReference>
<dbReference type="EMBL" id="AFUN01000001">
    <property type="protein sequence ID" value="EGR98185.1"/>
    <property type="molecule type" value="Genomic_DNA"/>
</dbReference>
<dbReference type="PATRIC" id="fig|1051006.4.peg.1"/>
<feature type="region of interest" description="Disordered" evidence="1">
    <location>
        <begin position="87"/>
        <end position="137"/>
    </location>
</feature>
<dbReference type="AlphaFoldDB" id="F9NS60"/>
<accession>F9NS60</accession>
<evidence type="ECO:0000256" key="1">
    <source>
        <dbReference type="SAM" id="MobiDB-lite"/>
    </source>
</evidence>
<protein>
    <recommendedName>
        <fullName evidence="3">T-Q ester bond containing domain-containing protein</fullName>
    </recommendedName>
</protein>
<dbReference type="Proteomes" id="UP000007832">
    <property type="component" value="Unassembled WGS sequence"/>
</dbReference>
<evidence type="ECO:0000256" key="2">
    <source>
        <dbReference type="SAM" id="Phobius"/>
    </source>
</evidence>
<evidence type="ECO:0000313" key="5">
    <source>
        <dbReference type="Proteomes" id="UP000007832"/>
    </source>
</evidence>
<dbReference type="eggNOG" id="COG4932">
    <property type="taxonomic scope" value="Bacteria"/>
</dbReference>
<gene>
    <name evidence="4" type="ORF">HMPREF1162_1180</name>
</gene>
<feature type="domain" description="T-Q ester bond containing" evidence="3">
    <location>
        <begin position="1"/>
        <end position="90"/>
    </location>
</feature>
<sequence length="168" mass="16885">MTDTIAYHGFQPGLEYTLSGELVDKASGKNTGIKASKVFTAAKADGSVPVDFRVPAGFAGKQLVAFEVVKQNGHEVAAHTEINDVNQSMSVTPPAPTPTPSVTPAALVPASTPPTPTPSTPAPASTPGGQIHTGDVPDGLNPALIAVGATITVAGGVGAGIAARRRRD</sequence>
<reference evidence="4 5" key="1">
    <citation type="submission" date="2011-07" db="EMBL/GenBank/DDBJ databases">
        <title>Genome Sequence of Propionibacterium acnes SK182B-JCVI.</title>
        <authorList>
            <person name="Durkin A.S."/>
            <person name="Madupu R."/>
            <person name="Hostetler J."/>
            <person name="Radune D."/>
            <person name="Torralba M."/>
            <person name="Methe B."/>
            <person name="Sutton G."/>
            <person name="Strausberg R.L."/>
            <person name="Nelson K.E."/>
        </authorList>
    </citation>
    <scope>NUCLEOTIDE SEQUENCE [LARGE SCALE GENOMIC DNA]</scope>
    <source>
        <strain evidence="4 5">SK182B-JCVI</strain>
    </source>
</reference>